<name>A0ABW0ZCD8_9ACTN</name>
<evidence type="ECO:0000313" key="1">
    <source>
        <dbReference type="EMBL" id="MFC5727309.1"/>
    </source>
</evidence>
<dbReference type="RefSeq" id="WP_168798414.1">
    <property type="nucleotide sequence ID" value="NZ_JBHSNS010000001.1"/>
</dbReference>
<sequence length="51" mass="5834">MSNTDLFINAEVEYRRQRAARTVVATRGGRSRASWLRRLAAADPNLERRSS</sequence>
<organism evidence="1 2">
    <name type="scientific">Nocardioides vastitatis</name>
    <dbReference type="NCBI Taxonomy" id="2568655"/>
    <lineage>
        <taxon>Bacteria</taxon>
        <taxon>Bacillati</taxon>
        <taxon>Actinomycetota</taxon>
        <taxon>Actinomycetes</taxon>
        <taxon>Propionibacteriales</taxon>
        <taxon>Nocardioidaceae</taxon>
        <taxon>Nocardioides</taxon>
    </lineage>
</organism>
<protein>
    <submittedName>
        <fullName evidence="1">Uncharacterized protein</fullName>
    </submittedName>
</protein>
<dbReference type="Proteomes" id="UP001596072">
    <property type="component" value="Unassembled WGS sequence"/>
</dbReference>
<keyword evidence="2" id="KW-1185">Reference proteome</keyword>
<reference evidence="2" key="1">
    <citation type="journal article" date="2019" name="Int. J. Syst. Evol. Microbiol.">
        <title>The Global Catalogue of Microorganisms (GCM) 10K type strain sequencing project: providing services to taxonomists for standard genome sequencing and annotation.</title>
        <authorList>
            <consortium name="The Broad Institute Genomics Platform"/>
            <consortium name="The Broad Institute Genome Sequencing Center for Infectious Disease"/>
            <person name="Wu L."/>
            <person name="Ma J."/>
        </authorList>
    </citation>
    <scope>NUCLEOTIDE SEQUENCE [LARGE SCALE GENOMIC DNA]</scope>
    <source>
        <strain evidence="2">YIM 94188</strain>
    </source>
</reference>
<comment type="caution">
    <text evidence="1">The sequence shown here is derived from an EMBL/GenBank/DDBJ whole genome shotgun (WGS) entry which is preliminary data.</text>
</comment>
<evidence type="ECO:0000313" key="2">
    <source>
        <dbReference type="Proteomes" id="UP001596072"/>
    </source>
</evidence>
<dbReference type="EMBL" id="JBHSNS010000001">
    <property type="protein sequence ID" value="MFC5727309.1"/>
    <property type="molecule type" value="Genomic_DNA"/>
</dbReference>
<gene>
    <name evidence="1" type="ORF">ACFPQB_00150</name>
</gene>
<proteinExistence type="predicted"/>
<accession>A0ABW0ZCD8</accession>